<feature type="region of interest" description="Disordered" evidence="2">
    <location>
        <begin position="125"/>
        <end position="163"/>
    </location>
</feature>
<feature type="compositionally biased region" description="Polar residues" evidence="2">
    <location>
        <begin position="153"/>
        <end position="163"/>
    </location>
</feature>
<dbReference type="Pfam" id="PF04519">
    <property type="entry name" value="Bactofilin"/>
    <property type="match status" value="1"/>
</dbReference>
<evidence type="ECO:0000313" key="4">
    <source>
        <dbReference type="Proteomes" id="UP001279642"/>
    </source>
</evidence>
<dbReference type="EMBL" id="JAXCLW010000004">
    <property type="protein sequence ID" value="MDY0884137.1"/>
    <property type="molecule type" value="Genomic_DNA"/>
</dbReference>
<dbReference type="PANTHER" id="PTHR35024:SF4">
    <property type="entry name" value="POLYMER-FORMING CYTOSKELETAL PROTEIN"/>
    <property type="match status" value="1"/>
</dbReference>
<keyword evidence="4" id="KW-1185">Reference proteome</keyword>
<evidence type="ECO:0000256" key="1">
    <source>
        <dbReference type="ARBA" id="ARBA00044755"/>
    </source>
</evidence>
<name>A0ABU5EE01_9PROT</name>
<reference evidence="3 4" key="1">
    <citation type="journal article" date="2016" name="Antonie Van Leeuwenhoek">
        <title>Dongia soli sp. nov., isolated from soil from Dokdo, Korea.</title>
        <authorList>
            <person name="Kim D.U."/>
            <person name="Lee H."/>
            <person name="Kim H."/>
            <person name="Kim S.G."/>
            <person name="Ka J.O."/>
        </authorList>
    </citation>
    <scope>NUCLEOTIDE SEQUENCE [LARGE SCALE GENOMIC DNA]</scope>
    <source>
        <strain evidence="3 4">D78</strain>
    </source>
</reference>
<evidence type="ECO:0000313" key="3">
    <source>
        <dbReference type="EMBL" id="MDY0884137.1"/>
    </source>
</evidence>
<comment type="caution">
    <text evidence="3">The sequence shown here is derived from an EMBL/GenBank/DDBJ whole genome shotgun (WGS) entry which is preliminary data.</text>
</comment>
<evidence type="ECO:0000256" key="2">
    <source>
        <dbReference type="SAM" id="MobiDB-lite"/>
    </source>
</evidence>
<dbReference type="Proteomes" id="UP001279642">
    <property type="component" value="Unassembled WGS sequence"/>
</dbReference>
<dbReference type="InterPro" id="IPR007607">
    <property type="entry name" value="BacA/B"/>
</dbReference>
<comment type="similarity">
    <text evidence="1">Belongs to the bactofilin family.</text>
</comment>
<proteinExistence type="inferred from homology"/>
<protein>
    <submittedName>
        <fullName evidence="3">Polymer-forming cytoskeletal protein</fullName>
    </submittedName>
</protein>
<sequence length="163" mass="16952">MFSKANKDKTNADNSRQTAKAGMLSIISADLRISGDLICQGDIQIDGQVEGDIRSGSVVIGEGAVVTGSIQSEHVRVCGKLIGQIKADNVVLEKTAHVTGDVLHHSLAIAQGAFLEGACKRLDTKSKVPGTAEPDTAKQPATAAGHQPAKQAAKQTEQQRAAS</sequence>
<dbReference type="RefSeq" id="WP_320509210.1">
    <property type="nucleotide sequence ID" value="NZ_JAXCLW010000004.1"/>
</dbReference>
<dbReference type="PANTHER" id="PTHR35024">
    <property type="entry name" value="HYPOTHETICAL CYTOSOLIC PROTEIN"/>
    <property type="match status" value="1"/>
</dbReference>
<accession>A0ABU5EE01</accession>
<organism evidence="3 4">
    <name type="scientific">Dongia soli</name>
    <dbReference type="NCBI Taxonomy" id="600628"/>
    <lineage>
        <taxon>Bacteria</taxon>
        <taxon>Pseudomonadati</taxon>
        <taxon>Pseudomonadota</taxon>
        <taxon>Alphaproteobacteria</taxon>
        <taxon>Rhodospirillales</taxon>
        <taxon>Dongiaceae</taxon>
        <taxon>Dongia</taxon>
    </lineage>
</organism>
<gene>
    <name evidence="3" type="ORF">SMD27_14925</name>
</gene>